<evidence type="ECO:0000313" key="7">
    <source>
        <dbReference type="Proteomes" id="UP001163846"/>
    </source>
</evidence>
<dbReference type="PANTHER" id="PTHR42978">
    <property type="entry name" value="QUORUM-QUENCHING LACTONASE YTNP-RELATED-RELATED"/>
    <property type="match status" value="1"/>
</dbReference>
<dbReference type="Pfam" id="PF00753">
    <property type="entry name" value="Lactamase_B"/>
    <property type="match status" value="1"/>
</dbReference>
<keyword evidence="7" id="KW-1185">Reference proteome</keyword>
<dbReference type="Proteomes" id="UP001163846">
    <property type="component" value="Unassembled WGS sequence"/>
</dbReference>
<feature type="domain" description="Metallo-beta-lactamase" evidence="5">
    <location>
        <begin position="44"/>
        <end position="293"/>
    </location>
</feature>
<dbReference type="InterPro" id="IPR051013">
    <property type="entry name" value="MBL_superfamily_lactonases"/>
</dbReference>
<evidence type="ECO:0000256" key="4">
    <source>
        <dbReference type="ARBA" id="ARBA00022833"/>
    </source>
</evidence>
<dbReference type="CDD" id="cd07730">
    <property type="entry name" value="metallo-hydrolase-like_MBL-fold"/>
    <property type="match status" value="1"/>
</dbReference>
<gene>
    <name evidence="6" type="ORF">F5878DRAFT_608095</name>
</gene>
<evidence type="ECO:0000259" key="5">
    <source>
        <dbReference type="SMART" id="SM00849"/>
    </source>
</evidence>
<dbReference type="SMART" id="SM00849">
    <property type="entry name" value="Lactamase_B"/>
    <property type="match status" value="1"/>
</dbReference>
<evidence type="ECO:0000256" key="2">
    <source>
        <dbReference type="ARBA" id="ARBA00022723"/>
    </source>
</evidence>
<dbReference type="InterPro" id="IPR036866">
    <property type="entry name" value="RibonucZ/Hydroxyglut_hydro"/>
</dbReference>
<comment type="caution">
    <text evidence="6">The sequence shown here is derived from an EMBL/GenBank/DDBJ whole genome shotgun (WGS) entry which is preliminary data.</text>
</comment>
<proteinExistence type="inferred from homology"/>
<keyword evidence="3" id="KW-0378">Hydrolase</keyword>
<accession>A0AA38PG34</accession>
<dbReference type="Gene3D" id="3.60.15.10">
    <property type="entry name" value="Ribonuclease Z/Hydroxyacylglutathione hydrolase-like"/>
    <property type="match status" value="1"/>
</dbReference>
<dbReference type="GO" id="GO:0016787">
    <property type="term" value="F:hydrolase activity"/>
    <property type="evidence" value="ECO:0007669"/>
    <property type="project" value="UniProtKB-KW"/>
</dbReference>
<evidence type="ECO:0000256" key="3">
    <source>
        <dbReference type="ARBA" id="ARBA00022801"/>
    </source>
</evidence>
<comment type="similarity">
    <text evidence="1">Belongs to the metallo-beta-lactamase superfamily.</text>
</comment>
<keyword evidence="2" id="KW-0479">Metal-binding</keyword>
<organism evidence="6 7">
    <name type="scientific">Lentinula raphanica</name>
    <dbReference type="NCBI Taxonomy" id="153919"/>
    <lineage>
        <taxon>Eukaryota</taxon>
        <taxon>Fungi</taxon>
        <taxon>Dikarya</taxon>
        <taxon>Basidiomycota</taxon>
        <taxon>Agaricomycotina</taxon>
        <taxon>Agaricomycetes</taxon>
        <taxon>Agaricomycetidae</taxon>
        <taxon>Agaricales</taxon>
        <taxon>Marasmiineae</taxon>
        <taxon>Omphalotaceae</taxon>
        <taxon>Lentinula</taxon>
    </lineage>
</organism>
<dbReference type="EMBL" id="MU806011">
    <property type="protein sequence ID" value="KAJ3842273.1"/>
    <property type="molecule type" value="Genomic_DNA"/>
</dbReference>
<dbReference type="PANTHER" id="PTHR42978:SF5">
    <property type="entry name" value="METALLO-BETA-LACTAMASE DOMAIN-CONTAINING PROTEIN"/>
    <property type="match status" value="1"/>
</dbReference>
<dbReference type="GO" id="GO:0046872">
    <property type="term" value="F:metal ion binding"/>
    <property type="evidence" value="ECO:0007669"/>
    <property type="project" value="UniProtKB-KW"/>
</dbReference>
<reference evidence="6" key="1">
    <citation type="submission" date="2022-08" db="EMBL/GenBank/DDBJ databases">
        <authorList>
            <consortium name="DOE Joint Genome Institute"/>
            <person name="Min B."/>
            <person name="Riley R."/>
            <person name="Sierra-Patev S."/>
            <person name="Naranjo-Ortiz M."/>
            <person name="Looney B."/>
            <person name="Konkel Z."/>
            <person name="Slot J.C."/>
            <person name="Sakamoto Y."/>
            <person name="Steenwyk J.L."/>
            <person name="Rokas A."/>
            <person name="Carro J."/>
            <person name="Camarero S."/>
            <person name="Ferreira P."/>
            <person name="Molpeceres G."/>
            <person name="Ruiz-Duenas F.J."/>
            <person name="Serrano A."/>
            <person name="Henrissat B."/>
            <person name="Drula E."/>
            <person name="Hughes K.W."/>
            <person name="Mata J.L."/>
            <person name="Ishikawa N.K."/>
            <person name="Vargas-Isla R."/>
            <person name="Ushijima S."/>
            <person name="Smith C.A."/>
            <person name="Ahrendt S."/>
            <person name="Andreopoulos W."/>
            <person name="He G."/>
            <person name="Labutti K."/>
            <person name="Lipzen A."/>
            <person name="Ng V."/>
            <person name="Sandor L."/>
            <person name="Barry K."/>
            <person name="Martinez A.T."/>
            <person name="Xiao Y."/>
            <person name="Gibbons J.G."/>
            <person name="Terashima K."/>
            <person name="Hibbett D.S."/>
            <person name="Grigoriev I.V."/>
        </authorList>
    </citation>
    <scope>NUCLEOTIDE SEQUENCE</scope>
    <source>
        <strain evidence="6">TFB9207</strain>
    </source>
</reference>
<protein>
    <submittedName>
        <fullName evidence="6">Beta-lactamase-like protein</fullName>
    </submittedName>
</protein>
<dbReference type="InterPro" id="IPR001279">
    <property type="entry name" value="Metallo-B-lactamas"/>
</dbReference>
<keyword evidence="4" id="KW-0862">Zinc</keyword>
<evidence type="ECO:0000256" key="1">
    <source>
        <dbReference type="ARBA" id="ARBA00007749"/>
    </source>
</evidence>
<sequence>MTSTPQVPYVSVFALVAGHLYLPHKEIFQDVLENGLETGGEVVPTFSFMIEHPTRGKYLFDLGLRKHAEGYPPALNDTLSEFKPQCDKDVAEILRENHIDPNEIQGIIFSHLHFDHTGDVQPFHSAEIIVGGEAKVLFDQPVYPTDPDSPFNEWPEGHSVRYLEFKETLPFESHSKSLPSYFKKTNDFFGDGSFLLIDAPGHFPGHLAALARVTGSIGPSEVEDSSSPNLETYILLAGDCCHDRQCYTVVPPNLDIRQISEANHHDIEEARATVASLIHVVKEFPNVVIMLAHEKEYQEEGMPFLPDSLNHWVVDRVRTGFTGII</sequence>
<dbReference type="AlphaFoldDB" id="A0AA38PG34"/>
<evidence type="ECO:0000313" key="6">
    <source>
        <dbReference type="EMBL" id="KAJ3842273.1"/>
    </source>
</evidence>
<name>A0AA38PG34_9AGAR</name>
<dbReference type="SUPFAM" id="SSF56281">
    <property type="entry name" value="Metallo-hydrolase/oxidoreductase"/>
    <property type="match status" value="1"/>
</dbReference>